<dbReference type="Proteomes" id="UP000608513">
    <property type="component" value="Unassembled WGS sequence"/>
</dbReference>
<dbReference type="RefSeq" id="WP_187077868.1">
    <property type="nucleotide sequence ID" value="NZ_JACORT010000009.1"/>
</dbReference>
<evidence type="ECO:0000313" key="2">
    <source>
        <dbReference type="EMBL" id="MBC5785118.1"/>
    </source>
</evidence>
<keyword evidence="1" id="KW-0732">Signal</keyword>
<comment type="caution">
    <text evidence="2">The sequence shown here is derived from an EMBL/GenBank/DDBJ whole genome shotgun (WGS) entry which is preliminary data.</text>
</comment>
<feature type="chain" id="PRO_5036864457" evidence="1">
    <location>
        <begin position="26"/>
        <end position="203"/>
    </location>
</feature>
<name>A0A923MUS9_9BURK</name>
<evidence type="ECO:0000256" key="1">
    <source>
        <dbReference type="SAM" id="SignalP"/>
    </source>
</evidence>
<dbReference type="EMBL" id="JACORT010000009">
    <property type="protein sequence ID" value="MBC5785118.1"/>
    <property type="molecule type" value="Genomic_DNA"/>
</dbReference>
<proteinExistence type="predicted"/>
<feature type="signal peptide" evidence="1">
    <location>
        <begin position="1"/>
        <end position="25"/>
    </location>
</feature>
<accession>A0A923MUS9</accession>
<gene>
    <name evidence="2" type="ORF">H8N03_19380</name>
</gene>
<keyword evidence="3" id="KW-1185">Reference proteome</keyword>
<dbReference type="AlphaFoldDB" id="A0A923MUS9"/>
<organism evidence="2 3">
    <name type="scientific">Ramlibacter cellulosilyticus</name>
    <dbReference type="NCBI Taxonomy" id="2764187"/>
    <lineage>
        <taxon>Bacteria</taxon>
        <taxon>Pseudomonadati</taxon>
        <taxon>Pseudomonadota</taxon>
        <taxon>Betaproteobacteria</taxon>
        <taxon>Burkholderiales</taxon>
        <taxon>Comamonadaceae</taxon>
        <taxon>Ramlibacter</taxon>
    </lineage>
</organism>
<sequence length="203" mass="20144">MKKQLKLAAAAAAIVAGLASGEAMAESTYGYDASATPGAVSARARIRINVNTPKLIILRVGSASATQDALDFNLTPFISTGPAPVTVAGNNQAADWDGSAPSFAASPVGALTAYLWHNNAGGAALTCSATTPFTSLAATDILVSSGAGLAHPGTDTACGTPVSGLARNTVHQGTWTYSVAASAINSTAAGSDFEIVTYTATAP</sequence>
<protein>
    <submittedName>
        <fullName evidence="2">Uncharacterized protein</fullName>
    </submittedName>
</protein>
<reference evidence="2" key="1">
    <citation type="submission" date="2020-08" db="EMBL/GenBank/DDBJ databases">
        <title>Ramlibacter sp. USB13 16S ribosomal RNA gene genome sequencing and assembly.</title>
        <authorList>
            <person name="Kang M."/>
        </authorList>
    </citation>
    <scope>NUCLEOTIDE SEQUENCE</scope>
    <source>
        <strain evidence="2">USB13</strain>
    </source>
</reference>
<evidence type="ECO:0000313" key="3">
    <source>
        <dbReference type="Proteomes" id="UP000608513"/>
    </source>
</evidence>